<proteinExistence type="inferred from homology"/>
<evidence type="ECO:0000256" key="1">
    <source>
        <dbReference type="ARBA" id="ARBA00009479"/>
    </source>
</evidence>
<dbReference type="InterPro" id="IPR014722">
    <property type="entry name" value="Rib_uL2_dom2"/>
</dbReference>
<dbReference type="EMBL" id="MHLL01000038">
    <property type="protein sequence ID" value="OGZ08306.1"/>
    <property type="molecule type" value="Genomic_DNA"/>
</dbReference>
<sequence>MAMLDYNEVTPHKFILRDGEPYEVLTHWVFRKQQRKPVNQTKLKNLISGKVVEITFHQNDKVEEADMGSRAIKYLYTNRGENWFCNPNNPSDRFTLEADTVGDSLRFVKTNSVINGVTFEDNIISIRPPVKVELKVTEAALAVRGNTSGNALKTVTLETGATVSVPMFINEGDVIRVNTETGDYAERVEKA</sequence>
<dbReference type="AlphaFoldDB" id="A0A1G2D3S8"/>
<dbReference type="FunFam" id="2.40.50.140:FF:000004">
    <property type="entry name" value="Elongation factor P"/>
    <property type="match status" value="1"/>
</dbReference>
<dbReference type="InterPro" id="IPR015365">
    <property type="entry name" value="Elong-fact-P_C"/>
</dbReference>
<dbReference type="PIRSF" id="PIRSF005901">
    <property type="entry name" value="EF-P"/>
    <property type="match status" value="1"/>
</dbReference>
<protein>
    <recommendedName>
        <fullName evidence="2">Elongation factor P C-terminal domain-containing protein</fullName>
    </recommendedName>
</protein>
<dbReference type="PANTHER" id="PTHR30053:SF12">
    <property type="entry name" value="ELONGATION FACTOR P (EF-P) FAMILY PROTEIN"/>
    <property type="match status" value="1"/>
</dbReference>
<dbReference type="InterPro" id="IPR012340">
    <property type="entry name" value="NA-bd_OB-fold"/>
</dbReference>
<comment type="similarity">
    <text evidence="1">Belongs to the elongation factor P family.</text>
</comment>
<dbReference type="GO" id="GO:0043043">
    <property type="term" value="P:peptide biosynthetic process"/>
    <property type="evidence" value="ECO:0007669"/>
    <property type="project" value="InterPro"/>
</dbReference>
<dbReference type="Proteomes" id="UP000177996">
    <property type="component" value="Unassembled WGS sequence"/>
</dbReference>
<dbReference type="InterPro" id="IPR008991">
    <property type="entry name" value="Translation_prot_SH3-like_sf"/>
</dbReference>
<name>A0A1G2D3S8_9BACT</name>
<dbReference type="InterPro" id="IPR013852">
    <property type="entry name" value="Transl_elong_P/YeiP_CS"/>
</dbReference>
<dbReference type="InterPro" id="IPR020599">
    <property type="entry name" value="Transl_elong_fac_P/YeiP"/>
</dbReference>
<dbReference type="CDD" id="cd05794">
    <property type="entry name" value="S1_EF-P_repeat_2"/>
    <property type="match status" value="1"/>
</dbReference>
<dbReference type="SUPFAM" id="SSF50249">
    <property type="entry name" value="Nucleic acid-binding proteins"/>
    <property type="match status" value="1"/>
</dbReference>
<dbReference type="Gene3D" id="2.40.50.140">
    <property type="entry name" value="Nucleic acid-binding proteins"/>
    <property type="match status" value="2"/>
</dbReference>
<gene>
    <name evidence="3" type="ORF">A3D65_01065</name>
</gene>
<reference evidence="3 4" key="1">
    <citation type="journal article" date="2016" name="Nat. Commun.">
        <title>Thousands of microbial genomes shed light on interconnected biogeochemical processes in an aquifer system.</title>
        <authorList>
            <person name="Anantharaman K."/>
            <person name="Brown C.T."/>
            <person name="Hug L.A."/>
            <person name="Sharon I."/>
            <person name="Castelle C.J."/>
            <person name="Probst A.J."/>
            <person name="Thomas B.C."/>
            <person name="Singh A."/>
            <person name="Wilkins M.J."/>
            <person name="Karaoz U."/>
            <person name="Brodie E.L."/>
            <person name="Williams K.H."/>
            <person name="Hubbard S.S."/>
            <person name="Banfield J.F."/>
        </authorList>
    </citation>
    <scope>NUCLEOTIDE SEQUENCE [LARGE SCALE GENOMIC DNA]</scope>
</reference>
<dbReference type="GO" id="GO:0003746">
    <property type="term" value="F:translation elongation factor activity"/>
    <property type="evidence" value="ECO:0007669"/>
    <property type="project" value="TreeGrafter"/>
</dbReference>
<accession>A0A1G2D3S8</accession>
<dbReference type="PROSITE" id="PS01275">
    <property type="entry name" value="EFP"/>
    <property type="match status" value="1"/>
</dbReference>
<dbReference type="SMART" id="SM00841">
    <property type="entry name" value="Elong-fact-P_C"/>
    <property type="match status" value="1"/>
</dbReference>
<dbReference type="Pfam" id="PF09285">
    <property type="entry name" value="Elong-fact-P_C"/>
    <property type="match status" value="1"/>
</dbReference>
<dbReference type="InterPro" id="IPR013185">
    <property type="entry name" value="Transl_elong_KOW-like"/>
</dbReference>
<dbReference type="PANTHER" id="PTHR30053">
    <property type="entry name" value="ELONGATION FACTOR P"/>
    <property type="match status" value="1"/>
</dbReference>
<evidence type="ECO:0000313" key="4">
    <source>
        <dbReference type="Proteomes" id="UP000177996"/>
    </source>
</evidence>
<organism evidence="3 4">
    <name type="scientific">Candidatus Lloydbacteria bacterium RIFCSPHIGHO2_02_FULL_50_13</name>
    <dbReference type="NCBI Taxonomy" id="1798661"/>
    <lineage>
        <taxon>Bacteria</taxon>
        <taxon>Candidatus Lloydiibacteriota</taxon>
    </lineage>
</organism>
<dbReference type="Gene3D" id="2.30.30.30">
    <property type="match status" value="1"/>
</dbReference>
<comment type="caution">
    <text evidence="3">The sequence shown here is derived from an EMBL/GenBank/DDBJ whole genome shotgun (WGS) entry which is preliminary data.</text>
</comment>
<dbReference type="Pfam" id="PF08207">
    <property type="entry name" value="EFP_N"/>
    <property type="match status" value="1"/>
</dbReference>
<dbReference type="STRING" id="1798661.A3D65_01065"/>
<dbReference type="SUPFAM" id="SSF50104">
    <property type="entry name" value="Translation proteins SH3-like domain"/>
    <property type="match status" value="1"/>
</dbReference>
<evidence type="ECO:0000259" key="2">
    <source>
        <dbReference type="SMART" id="SM00841"/>
    </source>
</evidence>
<dbReference type="GO" id="GO:0005829">
    <property type="term" value="C:cytosol"/>
    <property type="evidence" value="ECO:0007669"/>
    <property type="project" value="UniProtKB-ARBA"/>
</dbReference>
<evidence type="ECO:0000313" key="3">
    <source>
        <dbReference type="EMBL" id="OGZ08306.1"/>
    </source>
</evidence>
<dbReference type="NCBIfam" id="NF001810">
    <property type="entry name" value="PRK00529.1"/>
    <property type="match status" value="1"/>
</dbReference>
<feature type="domain" description="Elongation factor P C-terminal" evidence="2">
    <location>
        <begin position="132"/>
        <end position="187"/>
    </location>
</feature>